<sequence>MARHAFESAADPTLSPREKLSLVLRFLFLAPPQILLNVTRCYTLALLRGIPLRYFARCALNRFALSLPSRLIQGLLPSTSTAYARWIHVRTKQARKRSTASLADQYANTQLKCDIEPLSDGKSSLLWVGDRTQATKFVYFFHGGGYTVPISPGHLEWCLRAYVAAAASAGGESVAVAVLQYSLCPPAAYPTQLQQAAAGLAHLFESGIRPRDLVVGGDSAGGNLTAQLLGYVLHPHPDVPKITLREPLAGVFAVSPWVSARTDWPSFRTNGSIDMLSPSFLGPAIEKLLGGGASNYEVEKREGKGWAMPADVDTEAWFEGLHGIVKSMYITVGGQEVFLDQCVHFAEAIRRGNPGLDVRFEVVGHEAHDWIMLEGGDMEDGDAMRRMRAWVAGAFWGQD</sequence>
<dbReference type="Gene3D" id="3.40.50.1820">
    <property type="entry name" value="alpha/beta hydrolase"/>
    <property type="match status" value="1"/>
</dbReference>
<dbReference type="PANTHER" id="PTHR48081">
    <property type="entry name" value="AB HYDROLASE SUPERFAMILY PROTEIN C4A8.06C"/>
    <property type="match status" value="1"/>
</dbReference>
<organism evidence="3 4">
    <name type="scientific">Echria macrotheca</name>
    <dbReference type="NCBI Taxonomy" id="438768"/>
    <lineage>
        <taxon>Eukaryota</taxon>
        <taxon>Fungi</taxon>
        <taxon>Dikarya</taxon>
        <taxon>Ascomycota</taxon>
        <taxon>Pezizomycotina</taxon>
        <taxon>Sordariomycetes</taxon>
        <taxon>Sordariomycetidae</taxon>
        <taxon>Sordariales</taxon>
        <taxon>Schizotheciaceae</taxon>
        <taxon>Echria</taxon>
    </lineage>
</organism>
<dbReference type="InterPro" id="IPR029058">
    <property type="entry name" value="AB_hydrolase_fold"/>
</dbReference>
<comment type="caution">
    <text evidence="3">The sequence shown here is derived from an EMBL/GenBank/DDBJ whole genome shotgun (WGS) entry which is preliminary data.</text>
</comment>
<gene>
    <name evidence="3" type="ORF">QBC47DRAFT_387553</name>
</gene>
<protein>
    <submittedName>
        <fullName evidence="3">Alpha/Beta hydrolase protein</fullName>
    </submittedName>
</protein>
<dbReference type="Proteomes" id="UP001239445">
    <property type="component" value="Unassembled WGS sequence"/>
</dbReference>
<dbReference type="EMBL" id="MU839838">
    <property type="protein sequence ID" value="KAK1753011.1"/>
    <property type="molecule type" value="Genomic_DNA"/>
</dbReference>
<evidence type="ECO:0000259" key="2">
    <source>
        <dbReference type="Pfam" id="PF07859"/>
    </source>
</evidence>
<dbReference type="Pfam" id="PF07859">
    <property type="entry name" value="Abhydrolase_3"/>
    <property type="match status" value="1"/>
</dbReference>
<dbReference type="SUPFAM" id="SSF53474">
    <property type="entry name" value="alpha/beta-Hydrolases"/>
    <property type="match status" value="1"/>
</dbReference>
<dbReference type="InterPro" id="IPR050300">
    <property type="entry name" value="GDXG_lipolytic_enzyme"/>
</dbReference>
<evidence type="ECO:0000313" key="4">
    <source>
        <dbReference type="Proteomes" id="UP001239445"/>
    </source>
</evidence>
<feature type="domain" description="Alpha/beta hydrolase fold-3" evidence="2">
    <location>
        <begin position="138"/>
        <end position="371"/>
    </location>
</feature>
<reference evidence="3" key="1">
    <citation type="submission" date="2023-06" db="EMBL/GenBank/DDBJ databases">
        <title>Genome-scale phylogeny and comparative genomics of the fungal order Sordariales.</title>
        <authorList>
            <consortium name="Lawrence Berkeley National Laboratory"/>
            <person name="Hensen N."/>
            <person name="Bonometti L."/>
            <person name="Westerberg I."/>
            <person name="Brannstrom I.O."/>
            <person name="Guillou S."/>
            <person name="Cros-Aarteil S."/>
            <person name="Calhoun S."/>
            <person name="Haridas S."/>
            <person name="Kuo A."/>
            <person name="Mondo S."/>
            <person name="Pangilinan J."/>
            <person name="Riley R."/>
            <person name="Labutti K."/>
            <person name="Andreopoulos B."/>
            <person name="Lipzen A."/>
            <person name="Chen C."/>
            <person name="Yanf M."/>
            <person name="Daum C."/>
            <person name="Ng V."/>
            <person name="Clum A."/>
            <person name="Steindorff A."/>
            <person name="Ohm R."/>
            <person name="Martin F."/>
            <person name="Silar P."/>
            <person name="Natvig D."/>
            <person name="Lalanne C."/>
            <person name="Gautier V."/>
            <person name="Ament-Velasquez S.L."/>
            <person name="Kruys A."/>
            <person name="Hutchinson M.I."/>
            <person name="Powell A.J."/>
            <person name="Barry K."/>
            <person name="Miller A.N."/>
            <person name="Grigoriev I.V."/>
            <person name="Debuchy R."/>
            <person name="Gladieux P."/>
            <person name="Thoren M.H."/>
            <person name="Johannesson H."/>
        </authorList>
    </citation>
    <scope>NUCLEOTIDE SEQUENCE</scope>
    <source>
        <strain evidence="3">PSN4</strain>
    </source>
</reference>
<dbReference type="PANTHER" id="PTHR48081:SF31">
    <property type="entry name" value="STERYL ACETYL HYDROLASE MUG81-RELATED"/>
    <property type="match status" value="1"/>
</dbReference>
<accession>A0AAJ0F330</accession>
<keyword evidence="1 3" id="KW-0378">Hydrolase</keyword>
<evidence type="ECO:0000313" key="3">
    <source>
        <dbReference type="EMBL" id="KAK1753011.1"/>
    </source>
</evidence>
<evidence type="ECO:0000256" key="1">
    <source>
        <dbReference type="ARBA" id="ARBA00022801"/>
    </source>
</evidence>
<name>A0AAJ0F330_9PEZI</name>
<dbReference type="GO" id="GO:0016787">
    <property type="term" value="F:hydrolase activity"/>
    <property type="evidence" value="ECO:0007669"/>
    <property type="project" value="UniProtKB-KW"/>
</dbReference>
<proteinExistence type="predicted"/>
<dbReference type="InterPro" id="IPR013094">
    <property type="entry name" value="AB_hydrolase_3"/>
</dbReference>
<dbReference type="AlphaFoldDB" id="A0AAJ0F330"/>
<keyword evidence="4" id="KW-1185">Reference proteome</keyword>